<keyword evidence="1" id="KW-0812">Transmembrane</keyword>
<evidence type="ECO:0000313" key="3">
    <source>
        <dbReference type="Proteomes" id="UP000276133"/>
    </source>
</evidence>
<organism evidence="2 3">
    <name type="scientific">Brachionus plicatilis</name>
    <name type="common">Marine rotifer</name>
    <name type="synonym">Brachionus muelleri</name>
    <dbReference type="NCBI Taxonomy" id="10195"/>
    <lineage>
        <taxon>Eukaryota</taxon>
        <taxon>Metazoa</taxon>
        <taxon>Spiralia</taxon>
        <taxon>Gnathifera</taxon>
        <taxon>Rotifera</taxon>
        <taxon>Eurotatoria</taxon>
        <taxon>Monogononta</taxon>
        <taxon>Pseudotrocha</taxon>
        <taxon>Ploima</taxon>
        <taxon>Brachionidae</taxon>
        <taxon>Brachionus</taxon>
    </lineage>
</organism>
<reference evidence="2 3" key="1">
    <citation type="journal article" date="2018" name="Sci. Rep.">
        <title>Genomic signatures of local adaptation to the degree of environmental predictability in rotifers.</title>
        <authorList>
            <person name="Franch-Gras L."/>
            <person name="Hahn C."/>
            <person name="Garcia-Roger E.M."/>
            <person name="Carmona M.J."/>
            <person name="Serra M."/>
            <person name="Gomez A."/>
        </authorList>
    </citation>
    <scope>NUCLEOTIDE SEQUENCE [LARGE SCALE GENOMIC DNA]</scope>
    <source>
        <strain evidence="2">HYR1</strain>
    </source>
</reference>
<keyword evidence="1" id="KW-1133">Transmembrane helix</keyword>
<dbReference type="Proteomes" id="UP000276133">
    <property type="component" value="Unassembled WGS sequence"/>
</dbReference>
<feature type="transmembrane region" description="Helical" evidence="1">
    <location>
        <begin position="58"/>
        <end position="77"/>
    </location>
</feature>
<protein>
    <submittedName>
        <fullName evidence="2">Uncharacterized protein</fullName>
    </submittedName>
</protein>
<gene>
    <name evidence="2" type="ORF">BpHYR1_004833</name>
</gene>
<comment type="caution">
    <text evidence="2">The sequence shown here is derived from an EMBL/GenBank/DDBJ whole genome shotgun (WGS) entry which is preliminary data.</text>
</comment>
<dbReference type="AlphaFoldDB" id="A0A3M7QLE4"/>
<keyword evidence="1" id="KW-0472">Membrane</keyword>
<evidence type="ECO:0000256" key="1">
    <source>
        <dbReference type="SAM" id="Phobius"/>
    </source>
</evidence>
<feature type="transmembrane region" description="Helical" evidence="1">
    <location>
        <begin position="108"/>
        <end position="133"/>
    </location>
</feature>
<feature type="transmembrane region" description="Helical" evidence="1">
    <location>
        <begin position="145"/>
        <end position="168"/>
    </location>
</feature>
<sequence>MTIEVFVLYSIGSKCIFFSGFLSCLQYESSNPNVKIIVTPNSCSTVSRRRASNIGLNLAYFFMSNILLITKLCLISSSPNACERHRSYVTLSNLISRDDLKLAFLPNFIFLLNIKTICERFLNISFSLLINLLLKPNDSNLSCFITWWILSLSYIVIVVVVVVVVYTAT</sequence>
<name>A0A3M7QLE4_BRAPC</name>
<dbReference type="EMBL" id="REGN01005730">
    <property type="protein sequence ID" value="RNA12267.1"/>
    <property type="molecule type" value="Genomic_DNA"/>
</dbReference>
<accession>A0A3M7QLE4</accession>
<keyword evidence="3" id="KW-1185">Reference proteome</keyword>
<proteinExistence type="predicted"/>
<feature type="transmembrane region" description="Helical" evidence="1">
    <location>
        <begin position="6"/>
        <end position="25"/>
    </location>
</feature>
<evidence type="ECO:0000313" key="2">
    <source>
        <dbReference type="EMBL" id="RNA12267.1"/>
    </source>
</evidence>